<keyword evidence="1 3" id="KW-0479">Metal-binding</keyword>
<evidence type="ECO:0000256" key="3">
    <source>
        <dbReference type="PROSITE-ProRule" id="PRU00175"/>
    </source>
</evidence>
<comment type="caution">
    <text evidence="7">The sequence shown here is derived from an EMBL/GenBank/DDBJ whole genome shotgun (WGS) entry which is preliminary data.</text>
</comment>
<dbReference type="SMART" id="SM01052">
    <property type="entry name" value="CAP_GLY"/>
    <property type="match status" value="1"/>
</dbReference>
<feature type="domain" description="CAP-Gly" evidence="6">
    <location>
        <begin position="148"/>
        <end position="193"/>
    </location>
</feature>
<dbReference type="InterPro" id="IPR001841">
    <property type="entry name" value="Znf_RING"/>
</dbReference>
<dbReference type="SUPFAM" id="SSF57850">
    <property type="entry name" value="RING/U-box"/>
    <property type="match status" value="1"/>
</dbReference>
<feature type="compositionally biased region" description="Gly residues" evidence="4">
    <location>
        <begin position="386"/>
        <end position="396"/>
    </location>
</feature>
<keyword evidence="1 3" id="KW-0863">Zinc-finger</keyword>
<dbReference type="GO" id="GO:0061630">
    <property type="term" value="F:ubiquitin protein ligase activity"/>
    <property type="evidence" value="ECO:0007669"/>
    <property type="project" value="TreeGrafter"/>
</dbReference>
<dbReference type="STRING" id="947166.A0A1D1VJZ3"/>
<evidence type="ECO:0000256" key="1">
    <source>
        <dbReference type="ARBA" id="ARBA00022771"/>
    </source>
</evidence>
<dbReference type="Pfam" id="PF01302">
    <property type="entry name" value="CAP_GLY"/>
    <property type="match status" value="1"/>
</dbReference>
<dbReference type="SUPFAM" id="SSF74924">
    <property type="entry name" value="Cap-Gly domain"/>
    <property type="match status" value="1"/>
</dbReference>
<accession>A0A1D1VJZ3</accession>
<evidence type="ECO:0000259" key="5">
    <source>
        <dbReference type="PROSITE" id="PS50089"/>
    </source>
</evidence>
<dbReference type="OrthoDB" id="6338837at2759"/>
<feature type="domain" description="RING-type" evidence="5">
    <location>
        <begin position="457"/>
        <end position="497"/>
    </location>
</feature>
<dbReference type="Pfam" id="PF13920">
    <property type="entry name" value="zf-C3HC4_3"/>
    <property type="match status" value="1"/>
</dbReference>
<evidence type="ECO:0000313" key="8">
    <source>
        <dbReference type="Proteomes" id="UP000186922"/>
    </source>
</evidence>
<dbReference type="AlphaFoldDB" id="A0A1D1VJZ3"/>
<dbReference type="Gene3D" id="3.30.40.10">
    <property type="entry name" value="Zinc/RING finger domain, C3HC4 (zinc finger)"/>
    <property type="match status" value="1"/>
</dbReference>
<dbReference type="InterPro" id="IPR013083">
    <property type="entry name" value="Znf_RING/FYVE/PHD"/>
</dbReference>
<dbReference type="GO" id="GO:0008270">
    <property type="term" value="F:zinc ion binding"/>
    <property type="evidence" value="ECO:0007669"/>
    <property type="project" value="UniProtKB-KW"/>
</dbReference>
<sequence length="508" mass="56121">MQAVADQSNVFVNLKKVKSNDPDGDPGILVSIPGELYSPIEELEQRNLKSYCSNDRNYLPGMKLAGMTVYMYHVDSRSFRELTVEEHRLLLCIKTFPHRIDLIRNEAKFLSIKNLTVGDRVKAYCSRDWRFGRLGYKGAIPQNNNDLEFSEDGSGTWFGVELLGESAGRGKCDGTVFGIRLFHCNPDCGVFVTAACIRPDNTIPALQENGGDNGIEVVQSAAPVANTMPGADNAVEMFVIPADLLNRYGKRPHEDHIRAAKLIPAISWVQFNERNNKCLIEGGNVDVCRYARTTIELFQELYRLPNQLLAKFTEKNYKKINGIRKVSNAVITEDEKNEFYTLFRVVGLASEVRRGMEAFEAEVAKLGATQQSATGASTPAPSTTGTGTGNSGSGNGGKKRKNRGNTGSNPGLSDQVQAGVESMEVDNVDINVEGRLPPDPERLDLPPIVGGDTTKECIICMVEVPVMVLYKCGHMQTCRGCAEKLFYSMKKECPTCRKPIEDIIRVFE</sequence>
<dbReference type="PANTHER" id="PTHR14879:SF15">
    <property type="entry name" value="E3 UBIQUITIN-PROTEIN LIGASE RIFIFYLIN-LIKE PROTEIN"/>
    <property type="match status" value="1"/>
</dbReference>
<reference evidence="7 8" key="1">
    <citation type="journal article" date="2016" name="Nat. Commun.">
        <title>Extremotolerant tardigrade genome and improved radiotolerance of human cultured cells by tardigrade-unique protein.</title>
        <authorList>
            <person name="Hashimoto T."/>
            <person name="Horikawa D.D."/>
            <person name="Saito Y."/>
            <person name="Kuwahara H."/>
            <person name="Kozuka-Hata H."/>
            <person name="Shin-I T."/>
            <person name="Minakuchi Y."/>
            <person name="Ohishi K."/>
            <person name="Motoyama A."/>
            <person name="Aizu T."/>
            <person name="Enomoto A."/>
            <person name="Kondo K."/>
            <person name="Tanaka S."/>
            <person name="Hara Y."/>
            <person name="Koshikawa S."/>
            <person name="Sagara H."/>
            <person name="Miura T."/>
            <person name="Yokobori S."/>
            <person name="Miyagawa K."/>
            <person name="Suzuki Y."/>
            <person name="Kubo T."/>
            <person name="Oyama M."/>
            <person name="Kohara Y."/>
            <person name="Fujiyama A."/>
            <person name="Arakawa K."/>
            <person name="Katayama T."/>
            <person name="Toyoda A."/>
            <person name="Kunieda T."/>
        </authorList>
    </citation>
    <scope>NUCLEOTIDE SEQUENCE [LARGE SCALE GENOMIC DNA]</scope>
    <source>
        <strain evidence="7 8">YOKOZUNA-1</strain>
    </source>
</reference>
<name>A0A1D1VJZ3_RAMVA</name>
<dbReference type="InterPro" id="IPR000938">
    <property type="entry name" value="CAP-Gly_domain"/>
</dbReference>
<dbReference type="GO" id="GO:0005886">
    <property type="term" value="C:plasma membrane"/>
    <property type="evidence" value="ECO:0007669"/>
    <property type="project" value="TreeGrafter"/>
</dbReference>
<dbReference type="Gene3D" id="2.30.30.190">
    <property type="entry name" value="CAP Gly-rich-like domain"/>
    <property type="match status" value="1"/>
</dbReference>
<dbReference type="InterPro" id="IPR051728">
    <property type="entry name" value="RING-FYVE_E3_ubiquitin-ligase"/>
</dbReference>
<evidence type="ECO:0000313" key="7">
    <source>
        <dbReference type="EMBL" id="GAV01116.1"/>
    </source>
</evidence>
<evidence type="ECO:0008006" key="9">
    <source>
        <dbReference type="Google" id="ProtNLM"/>
    </source>
</evidence>
<dbReference type="InterPro" id="IPR036859">
    <property type="entry name" value="CAP-Gly_dom_sf"/>
</dbReference>
<feature type="region of interest" description="Disordered" evidence="4">
    <location>
        <begin position="368"/>
        <end position="416"/>
    </location>
</feature>
<evidence type="ECO:0000256" key="4">
    <source>
        <dbReference type="SAM" id="MobiDB-lite"/>
    </source>
</evidence>
<dbReference type="PANTHER" id="PTHR14879">
    <property type="entry name" value="CASPASE REGULATOR, RING FINGER DOMAIN-CONTAINING"/>
    <property type="match status" value="1"/>
</dbReference>
<organism evidence="7 8">
    <name type="scientific">Ramazzottius varieornatus</name>
    <name type="common">Water bear</name>
    <name type="synonym">Tardigrade</name>
    <dbReference type="NCBI Taxonomy" id="947166"/>
    <lineage>
        <taxon>Eukaryota</taxon>
        <taxon>Metazoa</taxon>
        <taxon>Ecdysozoa</taxon>
        <taxon>Tardigrada</taxon>
        <taxon>Eutardigrada</taxon>
        <taxon>Parachela</taxon>
        <taxon>Hypsibioidea</taxon>
        <taxon>Ramazzottiidae</taxon>
        <taxon>Ramazzottius</taxon>
    </lineage>
</organism>
<protein>
    <recommendedName>
        <fullName evidence="9">RING-type domain-containing protein</fullName>
    </recommendedName>
</protein>
<evidence type="ECO:0000259" key="6">
    <source>
        <dbReference type="PROSITE" id="PS50245"/>
    </source>
</evidence>
<dbReference type="GO" id="GO:1902042">
    <property type="term" value="P:negative regulation of extrinsic apoptotic signaling pathway via death domain receptors"/>
    <property type="evidence" value="ECO:0007669"/>
    <property type="project" value="TreeGrafter"/>
</dbReference>
<dbReference type="GO" id="GO:0005737">
    <property type="term" value="C:cytoplasm"/>
    <property type="evidence" value="ECO:0007669"/>
    <property type="project" value="TreeGrafter"/>
</dbReference>
<feature type="compositionally biased region" description="Low complexity" evidence="4">
    <location>
        <begin position="372"/>
        <end position="385"/>
    </location>
</feature>
<dbReference type="PROSITE" id="PS50245">
    <property type="entry name" value="CAP_GLY_2"/>
    <property type="match status" value="1"/>
</dbReference>
<dbReference type="GO" id="GO:0070936">
    <property type="term" value="P:protein K48-linked ubiquitination"/>
    <property type="evidence" value="ECO:0007669"/>
    <property type="project" value="TreeGrafter"/>
</dbReference>
<dbReference type="Proteomes" id="UP000186922">
    <property type="component" value="Unassembled WGS sequence"/>
</dbReference>
<gene>
    <name evidence="7" type="primary">RvY_11877-1</name>
    <name evidence="7" type="synonym">RvY_11877.1</name>
    <name evidence="7" type="ORF">RvY_11877</name>
</gene>
<dbReference type="SMART" id="SM00184">
    <property type="entry name" value="RING"/>
    <property type="match status" value="1"/>
</dbReference>
<dbReference type="EMBL" id="BDGG01000007">
    <property type="protein sequence ID" value="GAV01116.1"/>
    <property type="molecule type" value="Genomic_DNA"/>
</dbReference>
<evidence type="ECO:0000256" key="2">
    <source>
        <dbReference type="ARBA" id="ARBA00022833"/>
    </source>
</evidence>
<proteinExistence type="predicted"/>
<dbReference type="GO" id="GO:0043161">
    <property type="term" value="P:proteasome-mediated ubiquitin-dependent protein catabolic process"/>
    <property type="evidence" value="ECO:0007669"/>
    <property type="project" value="TreeGrafter"/>
</dbReference>
<dbReference type="PROSITE" id="PS50089">
    <property type="entry name" value="ZF_RING_2"/>
    <property type="match status" value="1"/>
</dbReference>
<keyword evidence="8" id="KW-1185">Reference proteome</keyword>
<keyword evidence="2" id="KW-0862">Zinc</keyword>